<name>A0ABZ1W8V7_9ACTN</name>
<reference evidence="2 3" key="1">
    <citation type="submission" date="2022-10" db="EMBL/GenBank/DDBJ databases">
        <title>The complete genomes of actinobacterial strains from the NBC collection.</title>
        <authorList>
            <person name="Joergensen T.S."/>
            <person name="Alvarez Arevalo M."/>
            <person name="Sterndorff E.B."/>
            <person name="Faurdal D."/>
            <person name="Vuksanovic O."/>
            <person name="Mourched A.-S."/>
            <person name="Charusanti P."/>
            <person name="Shaw S."/>
            <person name="Blin K."/>
            <person name="Weber T."/>
        </authorList>
    </citation>
    <scope>NUCLEOTIDE SEQUENCE [LARGE SCALE GENOMIC DNA]</scope>
    <source>
        <strain evidence="2 3">NBC_01247</strain>
    </source>
</reference>
<evidence type="ECO:0000313" key="3">
    <source>
        <dbReference type="Proteomes" id="UP001432014"/>
    </source>
</evidence>
<organism evidence="2 3">
    <name type="scientific">Kitasatospora herbaricolor</name>
    <dbReference type="NCBI Taxonomy" id="68217"/>
    <lineage>
        <taxon>Bacteria</taxon>
        <taxon>Bacillati</taxon>
        <taxon>Actinomycetota</taxon>
        <taxon>Actinomycetes</taxon>
        <taxon>Kitasatosporales</taxon>
        <taxon>Streptomycetaceae</taxon>
        <taxon>Kitasatospora</taxon>
    </lineage>
</organism>
<gene>
    <name evidence="2" type="ORF">OG469_18095</name>
</gene>
<proteinExistence type="predicted"/>
<evidence type="ECO:0000256" key="1">
    <source>
        <dbReference type="SAM" id="MobiDB-lite"/>
    </source>
</evidence>
<evidence type="ECO:0000313" key="2">
    <source>
        <dbReference type="EMBL" id="WUS57253.1"/>
    </source>
</evidence>
<dbReference type="Proteomes" id="UP001432014">
    <property type="component" value="Chromosome"/>
</dbReference>
<sequence>MPCQDGVRPTAPAPGRTVPNEVVVPVGPDDKVEIISNAGSTHVIADLFDYFTNA</sequence>
<dbReference type="EMBL" id="CP108482">
    <property type="protein sequence ID" value="WUS57253.1"/>
    <property type="molecule type" value="Genomic_DNA"/>
</dbReference>
<protein>
    <submittedName>
        <fullName evidence="2">Uncharacterized protein</fullName>
    </submittedName>
</protein>
<feature type="region of interest" description="Disordered" evidence="1">
    <location>
        <begin position="1"/>
        <end position="22"/>
    </location>
</feature>
<dbReference type="RefSeq" id="WP_329497373.1">
    <property type="nucleotide sequence ID" value="NZ_CP108460.1"/>
</dbReference>
<keyword evidence="3" id="KW-1185">Reference proteome</keyword>
<accession>A0ABZ1W8V7</accession>